<dbReference type="GO" id="GO:0016740">
    <property type="term" value="F:transferase activity"/>
    <property type="evidence" value="ECO:0007669"/>
    <property type="project" value="UniProtKB-KW"/>
</dbReference>
<gene>
    <name evidence="1" type="ORF">SAMN06272739_4131</name>
</gene>
<proteinExistence type="predicted"/>
<keyword evidence="2" id="KW-1185">Reference proteome</keyword>
<dbReference type="EMBL" id="OCNK01000006">
    <property type="protein sequence ID" value="SOE03389.1"/>
    <property type="molecule type" value="Genomic_DNA"/>
</dbReference>
<dbReference type="RefSeq" id="WP_097185818.1">
    <property type="nucleotide sequence ID" value="NZ_OCNK01000006.1"/>
</dbReference>
<protein>
    <submittedName>
        <fullName evidence="1">Phosphotransferase enzyme family protein</fullName>
    </submittedName>
</protein>
<sequence length="338" mass="36239">MSSGETTGIATWRDPRWRAEALEWATAELARAGLELDGEPEQPHVRTWSTAFRLPLRGGGVAWLKSVGPGSAQEPVLAGALGRWVPDRVLVPLAVEPARRLLLLPDGGRTLRDGGADPAAWAAMLQAYARLQLALVPHADAILGLGVPDTRPGRLPALVDDLLADDDAQLVGRPGGLAPEVHGRLLAGRDDVVRACAELAGGGLPATLQHDDVHGANVFASDGRHRFFDWGDASVSHPFLSLRVALRMAGRALDLPDGGPALVRLRDAYLEPWSDYGDPRALRQQCDLALRVAPLARALTWRRILRGVHADERAEWADSVPGWTAEYLQPGPLSAVSA</sequence>
<evidence type="ECO:0000313" key="2">
    <source>
        <dbReference type="Proteomes" id="UP000219482"/>
    </source>
</evidence>
<dbReference type="SUPFAM" id="SSF56112">
    <property type="entry name" value="Protein kinase-like (PK-like)"/>
    <property type="match status" value="1"/>
</dbReference>
<dbReference type="InterPro" id="IPR011009">
    <property type="entry name" value="Kinase-like_dom_sf"/>
</dbReference>
<organism evidence="1 2">
    <name type="scientific">Blastococcus haudaquaticus</name>
    <dbReference type="NCBI Taxonomy" id="1938745"/>
    <lineage>
        <taxon>Bacteria</taxon>
        <taxon>Bacillati</taxon>
        <taxon>Actinomycetota</taxon>
        <taxon>Actinomycetes</taxon>
        <taxon>Geodermatophilales</taxon>
        <taxon>Geodermatophilaceae</taxon>
        <taxon>Blastococcus</taxon>
    </lineage>
</organism>
<keyword evidence="1" id="KW-0808">Transferase</keyword>
<dbReference type="Proteomes" id="UP000219482">
    <property type="component" value="Unassembled WGS sequence"/>
</dbReference>
<accession>A0A286H7T0</accession>
<name>A0A286H7T0_9ACTN</name>
<reference evidence="2" key="1">
    <citation type="submission" date="2017-09" db="EMBL/GenBank/DDBJ databases">
        <authorList>
            <person name="Varghese N."/>
            <person name="Submissions S."/>
        </authorList>
    </citation>
    <scope>NUCLEOTIDE SEQUENCE [LARGE SCALE GENOMIC DNA]</scope>
    <source>
        <strain evidence="2">DSM 44270</strain>
    </source>
</reference>
<dbReference type="AlphaFoldDB" id="A0A286H7T0"/>
<dbReference type="OrthoDB" id="101887at2"/>
<evidence type="ECO:0000313" key="1">
    <source>
        <dbReference type="EMBL" id="SOE03389.1"/>
    </source>
</evidence>